<protein>
    <submittedName>
        <fullName evidence="5">Methyl-accepting chemotaxis protein</fullName>
    </submittedName>
</protein>
<evidence type="ECO:0000256" key="2">
    <source>
        <dbReference type="PROSITE-ProRule" id="PRU00284"/>
    </source>
</evidence>
<keyword evidence="1 2" id="KW-0807">Transducer</keyword>
<dbReference type="PROSITE" id="PS50111">
    <property type="entry name" value="CHEMOTAXIS_TRANSDUC_2"/>
    <property type="match status" value="1"/>
</dbReference>
<keyword evidence="3" id="KW-0175">Coiled coil</keyword>
<dbReference type="PANTHER" id="PTHR32089:SF112">
    <property type="entry name" value="LYSOZYME-LIKE PROTEIN-RELATED"/>
    <property type="match status" value="1"/>
</dbReference>
<dbReference type="PANTHER" id="PTHR32089">
    <property type="entry name" value="METHYL-ACCEPTING CHEMOTAXIS PROTEIN MCPB"/>
    <property type="match status" value="1"/>
</dbReference>
<dbReference type="SUPFAM" id="SSF58104">
    <property type="entry name" value="Methyl-accepting chemotaxis protein (MCP) signaling domain"/>
    <property type="match status" value="1"/>
</dbReference>
<sequence>MKLDSIVEQAHLFKQLLDLNMDSVLCVSNRTTYLYAEASPNFDMGVRPGQEVKERSTLADAMASKRPVKRVMDRSLYGIPYIAMAVPIFDDESNVCGGLVCCISTEQQAKLYSSAHELSAMMEQLSATAEKFTHSAESLANANLGIVTLSQKLDEQMKEIKNVSRLIKQISGQTNLLGINASIEAAHAGQHGRGFAVVANEVRRLANDTQASAEEVTSTVNDVQESVKQMLSQAESIASSGQEQAAGAQELTAVIHRINSLARILSEMSKS</sequence>
<dbReference type="Gene3D" id="1.10.287.950">
    <property type="entry name" value="Methyl-accepting chemotaxis protein"/>
    <property type="match status" value="1"/>
</dbReference>
<evidence type="ECO:0000313" key="5">
    <source>
        <dbReference type="EMBL" id="MFC4769443.1"/>
    </source>
</evidence>
<dbReference type="Proteomes" id="UP001596002">
    <property type="component" value="Unassembled WGS sequence"/>
</dbReference>
<dbReference type="RefSeq" id="WP_380027958.1">
    <property type="nucleotide sequence ID" value="NZ_JBHSHC010000130.1"/>
</dbReference>
<evidence type="ECO:0000256" key="3">
    <source>
        <dbReference type="SAM" id="Coils"/>
    </source>
</evidence>
<feature type="domain" description="Methyl-accepting transducer" evidence="4">
    <location>
        <begin position="110"/>
        <end position="271"/>
    </location>
</feature>
<comment type="caution">
    <text evidence="5">The sequence shown here is derived from an EMBL/GenBank/DDBJ whole genome shotgun (WGS) entry which is preliminary data.</text>
</comment>
<dbReference type="Pfam" id="PF00015">
    <property type="entry name" value="MCPsignal"/>
    <property type="match status" value="1"/>
</dbReference>
<dbReference type="SMART" id="SM00283">
    <property type="entry name" value="MA"/>
    <property type="match status" value="1"/>
</dbReference>
<evidence type="ECO:0000313" key="6">
    <source>
        <dbReference type="Proteomes" id="UP001596002"/>
    </source>
</evidence>
<evidence type="ECO:0000256" key="1">
    <source>
        <dbReference type="ARBA" id="ARBA00023224"/>
    </source>
</evidence>
<keyword evidence="6" id="KW-1185">Reference proteome</keyword>
<reference evidence="6" key="1">
    <citation type="journal article" date="2019" name="Int. J. Syst. Evol. Microbiol.">
        <title>The Global Catalogue of Microorganisms (GCM) 10K type strain sequencing project: providing services to taxonomists for standard genome sequencing and annotation.</title>
        <authorList>
            <consortium name="The Broad Institute Genomics Platform"/>
            <consortium name="The Broad Institute Genome Sequencing Center for Infectious Disease"/>
            <person name="Wu L."/>
            <person name="Ma J."/>
        </authorList>
    </citation>
    <scope>NUCLEOTIDE SEQUENCE [LARGE SCALE GENOMIC DNA]</scope>
    <source>
        <strain evidence="6">WYCCWR 12678</strain>
    </source>
</reference>
<evidence type="ECO:0000259" key="4">
    <source>
        <dbReference type="PROSITE" id="PS50111"/>
    </source>
</evidence>
<feature type="coiled-coil region" evidence="3">
    <location>
        <begin position="146"/>
        <end position="173"/>
    </location>
</feature>
<proteinExistence type="predicted"/>
<organism evidence="5 6">
    <name type="scientific">Effusibacillus consociatus</name>
    <dbReference type="NCBI Taxonomy" id="1117041"/>
    <lineage>
        <taxon>Bacteria</taxon>
        <taxon>Bacillati</taxon>
        <taxon>Bacillota</taxon>
        <taxon>Bacilli</taxon>
        <taxon>Bacillales</taxon>
        <taxon>Alicyclobacillaceae</taxon>
        <taxon>Effusibacillus</taxon>
    </lineage>
</organism>
<gene>
    <name evidence="5" type="ORF">ACFO8Q_19105</name>
</gene>
<dbReference type="EMBL" id="JBHSHC010000130">
    <property type="protein sequence ID" value="MFC4769443.1"/>
    <property type="molecule type" value="Genomic_DNA"/>
</dbReference>
<accession>A0ABV9Q6B1</accession>
<dbReference type="InterPro" id="IPR004089">
    <property type="entry name" value="MCPsignal_dom"/>
</dbReference>
<name>A0ABV9Q6B1_9BACL</name>